<sequence>MMKHINKKSLFIIVILLFCVFIPGCSTLNNLQVKVGLKNSDFEYINQGKVKSITIQSTRDQGFRFVVTDQKAITELYDILSSAKKAKQKSNLKPDYIFEIDETNNKVLKFNYIVGLDKKNYGNLYNNNNVYIVSNRIDNDIITNFWNIRTPPNDFKSIYYGSVKDALNEYFKNKDKNKTIGINFDDDVDAARFILSTELDEFTSDIKSEFKNSSIVNQDKDKYDILVTVKTEGYKSTLYKLTVTFWDKSQQNEKKYYIINSYKNTRWDTTISENKPDTF</sequence>
<feature type="domain" description="YhfM-like" evidence="1">
    <location>
        <begin position="47"/>
        <end position="150"/>
    </location>
</feature>
<dbReference type="Pfam" id="PF26353">
    <property type="entry name" value="YhfM"/>
    <property type="match status" value="1"/>
</dbReference>
<dbReference type="Proteomes" id="UP001519307">
    <property type="component" value="Unassembled WGS sequence"/>
</dbReference>
<evidence type="ECO:0000259" key="1">
    <source>
        <dbReference type="Pfam" id="PF26353"/>
    </source>
</evidence>
<proteinExistence type="predicted"/>
<dbReference type="InterPro" id="IPR058780">
    <property type="entry name" value="YhfM-like_dom"/>
</dbReference>
<dbReference type="EMBL" id="JAGGLM010000004">
    <property type="protein sequence ID" value="MBP2032316.1"/>
    <property type="molecule type" value="Genomic_DNA"/>
</dbReference>
<evidence type="ECO:0000313" key="2">
    <source>
        <dbReference type="EMBL" id="MBP2032316.1"/>
    </source>
</evidence>
<organism evidence="2 3">
    <name type="scientific">Clostridium algifaecis</name>
    <dbReference type="NCBI Taxonomy" id="1472040"/>
    <lineage>
        <taxon>Bacteria</taxon>
        <taxon>Bacillati</taxon>
        <taxon>Bacillota</taxon>
        <taxon>Clostridia</taxon>
        <taxon>Eubacteriales</taxon>
        <taxon>Clostridiaceae</taxon>
        <taxon>Clostridium</taxon>
    </lineage>
</organism>
<protein>
    <recommendedName>
        <fullName evidence="1">YhfM-like domain-containing protein</fullName>
    </recommendedName>
</protein>
<evidence type="ECO:0000313" key="3">
    <source>
        <dbReference type="Proteomes" id="UP001519307"/>
    </source>
</evidence>
<name>A0ABS4KSC3_9CLOT</name>
<comment type="caution">
    <text evidence="2">The sequence shown here is derived from an EMBL/GenBank/DDBJ whole genome shotgun (WGS) entry which is preliminary data.</text>
</comment>
<keyword evidence="3" id="KW-1185">Reference proteome</keyword>
<reference evidence="2 3" key="1">
    <citation type="submission" date="2021-03" db="EMBL/GenBank/DDBJ databases">
        <title>Genomic Encyclopedia of Type Strains, Phase IV (KMG-IV): sequencing the most valuable type-strain genomes for metagenomic binning, comparative biology and taxonomic classification.</title>
        <authorList>
            <person name="Goeker M."/>
        </authorList>
    </citation>
    <scope>NUCLEOTIDE SEQUENCE [LARGE SCALE GENOMIC DNA]</scope>
    <source>
        <strain evidence="2 3">DSM 28783</strain>
    </source>
</reference>
<accession>A0ABS4KSC3</accession>
<gene>
    <name evidence="2" type="ORF">J2Z42_000981</name>
</gene>